<evidence type="ECO:0000256" key="8">
    <source>
        <dbReference type="SAM" id="SignalP"/>
    </source>
</evidence>
<keyword evidence="4" id="KW-0249">Electron transport</keyword>
<organism evidence="10 11">
    <name type="scientific">Fusarium tricinctum</name>
    <dbReference type="NCBI Taxonomy" id="61284"/>
    <lineage>
        <taxon>Eukaryota</taxon>
        <taxon>Fungi</taxon>
        <taxon>Dikarya</taxon>
        <taxon>Ascomycota</taxon>
        <taxon>Pezizomycotina</taxon>
        <taxon>Sordariomycetes</taxon>
        <taxon>Hypocreomycetidae</taxon>
        <taxon>Hypocreales</taxon>
        <taxon>Nectriaceae</taxon>
        <taxon>Fusarium</taxon>
        <taxon>Fusarium tricinctum species complex</taxon>
    </lineage>
</organism>
<name>A0A8K0WIU9_9HYPO</name>
<feature type="chain" id="PRO_5035427116" description="Cytochrome b561 domain-containing protein" evidence="8">
    <location>
        <begin position="25"/>
        <end position="220"/>
    </location>
</feature>
<dbReference type="CDD" id="cd08760">
    <property type="entry name" value="Cyt_b561_FRRS1_like"/>
    <property type="match status" value="1"/>
</dbReference>
<evidence type="ECO:0000256" key="3">
    <source>
        <dbReference type="ARBA" id="ARBA00022692"/>
    </source>
</evidence>
<dbReference type="Gene3D" id="1.20.120.1770">
    <property type="match status" value="1"/>
</dbReference>
<feature type="transmembrane region" description="Helical" evidence="7">
    <location>
        <begin position="53"/>
        <end position="73"/>
    </location>
</feature>
<evidence type="ECO:0000256" key="2">
    <source>
        <dbReference type="ARBA" id="ARBA00022448"/>
    </source>
</evidence>
<evidence type="ECO:0000313" key="10">
    <source>
        <dbReference type="EMBL" id="KAH7263774.1"/>
    </source>
</evidence>
<sequence>MKYLARTSIASALAFAVLVLPVLSSTQPSSGSSDYAIAKRGNGENKTGTTGTIHGVIMSIVFLLGFPIGSLLMPLAGKWLIHASWQIIVFIGMCVGFGVGKIAADRSGDWISDSHVVLGTFVCVLMVAQPFLGWFHHRNYVKHQRRTKVSYGHIWLGRTLMVIGIINGGTGLKLSGASSGPIIAYSVIGAIVFSAYTGGVVLKEVRLRGKRMDDQSAMEL</sequence>
<dbReference type="Proteomes" id="UP000813427">
    <property type="component" value="Unassembled WGS sequence"/>
</dbReference>
<keyword evidence="5 7" id="KW-1133">Transmembrane helix</keyword>
<keyword evidence="3 7" id="KW-0812">Transmembrane</keyword>
<gene>
    <name evidence="10" type="ORF">BKA59DRAFT_520793</name>
</gene>
<evidence type="ECO:0000256" key="7">
    <source>
        <dbReference type="SAM" id="Phobius"/>
    </source>
</evidence>
<dbReference type="PANTHER" id="PTHR47797:SF4">
    <property type="entry name" value="DOMON DOMAIN-CONTAINING PROTEIN"/>
    <property type="match status" value="1"/>
</dbReference>
<keyword evidence="8" id="KW-0732">Signal</keyword>
<keyword evidence="2" id="KW-0813">Transport</keyword>
<accession>A0A8K0WIU9</accession>
<evidence type="ECO:0000256" key="4">
    <source>
        <dbReference type="ARBA" id="ARBA00022982"/>
    </source>
</evidence>
<dbReference type="OrthoDB" id="19261at2759"/>
<dbReference type="SMART" id="SM00665">
    <property type="entry name" value="B561"/>
    <property type="match status" value="1"/>
</dbReference>
<feature type="transmembrane region" description="Helical" evidence="7">
    <location>
        <begin position="85"/>
        <end position="104"/>
    </location>
</feature>
<feature type="transmembrane region" description="Helical" evidence="7">
    <location>
        <begin position="155"/>
        <end position="176"/>
    </location>
</feature>
<evidence type="ECO:0000256" key="1">
    <source>
        <dbReference type="ARBA" id="ARBA00004370"/>
    </source>
</evidence>
<dbReference type="PANTHER" id="PTHR47797">
    <property type="entry name" value="DEHYDROGENASE, PUTATIVE (AFU_ORTHOLOGUE AFUA_8G05805)-RELATED"/>
    <property type="match status" value="1"/>
</dbReference>
<evidence type="ECO:0000313" key="11">
    <source>
        <dbReference type="Proteomes" id="UP000813427"/>
    </source>
</evidence>
<comment type="caution">
    <text evidence="10">The sequence shown here is derived from an EMBL/GenBank/DDBJ whole genome shotgun (WGS) entry which is preliminary data.</text>
</comment>
<dbReference type="GO" id="GO:0016020">
    <property type="term" value="C:membrane"/>
    <property type="evidence" value="ECO:0007669"/>
    <property type="project" value="UniProtKB-SubCell"/>
</dbReference>
<proteinExistence type="predicted"/>
<keyword evidence="6 7" id="KW-0472">Membrane</keyword>
<dbReference type="InterPro" id="IPR006593">
    <property type="entry name" value="Cyt_b561/ferric_Rdtase_TM"/>
</dbReference>
<feature type="signal peptide" evidence="8">
    <location>
        <begin position="1"/>
        <end position="24"/>
    </location>
</feature>
<reference evidence="10" key="1">
    <citation type="journal article" date="2021" name="Nat. Commun.">
        <title>Genetic determinants of endophytism in the Arabidopsis root mycobiome.</title>
        <authorList>
            <person name="Mesny F."/>
            <person name="Miyauchi S."/>
            <person name="Thiergart T."/>
            <person name="Pickel B."/>
            <person name="Atanasova L."/>
            <person name="Karlsson M."/>
            <person name="Huettel B."/>
            <person name="Barry K.W."/>
            <person name="Haridas S."/>
            <person name="Chen C."/>
            <person name="Bauer D."/>
            <person name="Andreopoulos W."/>
            <person name="Pangilinan J."/>
            <person name="LaButti K."/>
            <person name="Riley R."/>
            <person name="Lipzen A."/>
            <person name="Clum A."/>
            <person name="Drula E."/>
            <person name="Henrissat B."/>
            <person name="Kohler A."/>
            <person name="Grigoriev I.V."/>
            <person name="Martin F.M."/>
            <person name="Hacquard S."/>
        </authorList>
    </citation>
    <scope>NUCLEOTIDE SEQUENCE</scope>
    <source>
        <strain evidence="10">MPI-SDFR-AT-0068</strain>
    </source>
</reference>
<evidence type="ECO:0000259" key="9">
    <source>
        <dbReference type="SMART" id="SM00665"/>
    </source>
</evidence>
<dbReference type="AlphaFoldDB" id="A0A8K0WIU9"/>
<protein>
    <recommendedName>
        <fullName evidence="9">Cytochrome b561 domain-containing protein</fullName>
    </recommendedName>
</protein>
<feature type="transmembrane region" description="Helical" evidence="7">
    <location>
        <begin position="116"/>
        <end position="135"/>
    </location>
</feature>
<evidence type="ECO:0000256" key="6">
    <source>
        <dbReference type="ARBA" id="ARBA00023136"/>
    </source>
</evidence>
<comment type="subcellular location">
    <subcellularLocation>
        <location evidence="1">Membrane</location>
    </subcellularLocation>
</comment>
<feature type="transmembrane region" description="Helical" evidence="7">
    <location>
        <begin position="182"/>
        <end position="202"/>
    </location>
</feature>
<evidence type="ECO:0000256" key="5">
    <source>
        <dbReference type="ARBA" id="ARBA00022989"/>
    </source>
</evidence>
<keyword evidence="11" id="KW-1185">Reference proteome</keyword>
<dbReference type="EMBL" id="JAGPXF010000001">
    <property type="protein sequence ID" value="KAH7263774.1"/>
    <property type="molecule type" value="Genomic_DNA"/>
</dbReference>
<feature type="domain" description="Cytochrome b561" evidence="9">
    <location>
        <begin position="53"/>
        <end position="172"/>
    </location>
</feature>